<evidence type="ECO:0000259" key="7">
    <source>
        <dbReference type="PROSITE" id="PS50802"/>
    </source>
</evidence>
<feature type="non-terminal residue" evidence="8">
    <location>
        <position position="1"/>
    </location>
</feature>
<evidence type="ECO:0000313" key="8">
    <source>
        <dbReference type="EMBL" id="CRZ10493.1"/>
    </source>
</evidence>
<dbReference type="Gene3D" id="1.20.1300.20">
    <property type="entry name" value="Peptidase C65 Otubain, subdomain 2"/>
    <property type="match status" value="1"/>
</dbReference>
<keyword evidence="6" id="KW-0788">Thiol protease</keyword>
<dbReference type="SUPFAM" id="SSF54001">
    <property type="entry name" value="Cysteine proteinases"/>
    <property type="match status" value="1"/>
</dbReference>
<dbReference type="CDD" id="cd22749">
    <property type="entry name" value="Otubain_C65"/>
    <property type="match status" value="1"/>
</dbReference>
<dbReference type="GO" id="GO:0006508">
    <property type="term" value="P:proteolysis"/>
    <property type="evidence" value="ECO:0007669"/>
    <property type="project" value="UniProtKB-KW"/>
</dbReference>
<dbReference type="Pfam" id="PF10275">
    <property type="entry name" value="Peptidase_C65"/>
    <property type="match status" value="1"/>
</dbReference>
<feature type="domain" description="OTU" evidence="7">
    <location>
        <begin position="119"/>
        <end position="315"/>
    </location>
</feature>
<dbReference type="InterPro" id="IPR042468">
    <property type="entry name" value="Peptidase_C65_otubain_sub1"/>
</dbReference>
<accession>A0A0H5R8P0</accession>
<evidence type="ECO:0000256" key="6">
    <source>
        <dbReference type="ARBA" id="ARBA00022807"/>
    </source>
</evidence>
<evidence type="ECO:0000256" key="2">
    <source>
        <dbReference type="ARBA" id="ARBA00012759"/>
    </source>
</evidence>
<dbReference type="EMBL" id="HACM01010051">
    <property type="protein sequence ID" value="CRZ10493.1"/>
    <property type="molecule type" value="Transcribed_RNA"/>
</dbReference>
<dbReference type="GO" id="GO:0043130">
    <property type="term" value="F:ubiquitin binding"/>
    <property type="evidence" value="ECO:0007669"/>
    <property type="project" value="TreeGrafter"/>
</dbReference>
<dbReference type="AlphaFoldDB" id="A0A0H5R8P0"/>
<proteinExistence type="predicted"/>
<keyword evidence="4" id="KW-0833">Ubl conjugation pathway</keyword>
<keyword evidence="3" id="KW-0645">Protease</keyword>
<evidence type="ECO:0000256" key="4">
    <source>
        <dbReference type="ARBA" id="ARBA00022786"/>
    </source>
</evidence>
<dbReference type="InterPro" id="IPR003323">
    <property type="entry name" value="OTU_dom"/>
</dbReference>
<keyword evidence="5" id="KW-0378">Hydrolase</keyword>
<dbReference type="GO" id="GO:0005634">
    <property type="term" value="C:nucleus"/>
    <property type="evidence" value="ECO:0007669"/>
    <property type="project" value="TreeGrafter"/>
</dbReference>
<dbReference type="PROSITE" id="PS50802">
    <property type="entry name" value="OTU"/>
    <property type="match status" value="1"/>
</dbReference>
<dbReference type="Gene3D" id="3.30.200.60">
    <property type="entry name" value="Peptidase C65 Otubain, subdomain 1"/>
    <property type="match status" value="1"/>
</dbReference>
<dbReference type="PANTHER" id="PTHR12931">
    <property type="entry name" value="UBIQUITIN THIOLESTERASE PROTEIN OTUB"/>
    <property type="match status" value="1"/>
</dbReference>
<organism evidence="8">
    <name type="scientific">Spongospora subterranea</name>
    <dbReference type="NCBI Taxonomy" id="70186"/>
    <lineage>
        <taxon>Eukaryota</taxon>
        <taxon>Sar</taxon>
        <taxon>Rhizaria</taxon>
        <taxon>Endomyxa</taxon>
        <taxon>Phytomyxea</taxon>
        <taxon>Plasmodiophorida</taxon>
        <taxon>Plasmodiophoridae</taxon>
        <taxon>Spongospora</taxon>
    </lineage>
</organism>
<protein>
    <recommendedName>
        <fullName evidence="2">ubiquitinyl hydrolase 1</fullName>
        <ecNumber evidence="2">3.4.19.12</ecNumber>
    </recommendedName>
</protein>
<dbReference type="InterPro" id="IPR042467">
    <property type="entry name" value="Peptidase_C65_otubain_sub2"/>
</dbReference>
<dbReference type="InterPro" id="IPR038765">
    <property type="entry name" value="Papain-like_cys_pep_sf"/>
</dbReference>
<sequence>LYTQYDTSLILSIIFYRLFPESYCLSFEPYLNRYRNSEAVAKFFSWCQPKLKLPQTMIGTNGDRFPTDEEIIEQDEIIRSEIVAQSALIDPLLPIDFLTKKENRANIIKKIEELKRSYLGFRSVRGDGNCFYRSFLLAVFVRFSEDPSLQAELAALYLKIEGSKDELVKSGFPEFGIEDFWEEFRNQLVRLQTEKMDIKTVETIFTDASSSDYLVMYARFLTSWYLQTNAEKFMPYLQDCSNMLQFVRSDVEPMGKEADHVQCMALTACLDIPIQIEYLDNNPGPISRINFPDDTHEPVAFLLYRPGHYDALQRIKH</sequence>
<evidence type="ECO:0000256" key="5">
    <source>
        <dbReference type="ARBA" id="ARBA00022801"/>
    </source>
</evidence>
<name>A0A0H5R8P0_9EUKA</name>
<evidence type="ECO:0000256" key="3">
    <source>
        <dbReference type="ARBA" id="ARBA00022670"/>
    </source>
</evidence>
<dbReference type="InterPro" id="IPR019400">
    <property type="entry name" value="Peptidase_C65_otubain"/>
</dbReference>
<dbReference type="GO" id="GO:0071108">
    <property type="term" value="P:protein K48-linked deubiquitination"/>
    <property type="evidence" value="ECO:0007669"/>
    <property type="project" value="TreeGrafter"/>
</dbReference>
<reference evidence="8" key="1">
    <citation type="submission" date="2015-04" db="EMBL/GenBank/DDBJ databases">
        <title>The genome sequence of the plant pathogenic Rhizarian Plasmodiophora brassicae reveals insights in its biotrophic life cycle and the origin of chitin synthesis.</title>
        <authorList>
            <person name="Schwelm A."/>
            <person name="Fogelqvist J."/>
            <person name="Knaust A."/>
            <person name="Julke S."/>
            <person name="Lilja T."/>
            <person name="Dhandapani V."/>
            <person name="Bonilla-Rosso G."/>
            <person name="Karlsson M."/>
            <person name="Shevchenko A."/>
            <person name="Choi S.R."/>
            <person name="Kim H.G."/>
            <person name="Park J.Y."/>
            <person name="Lim Y.P."/>
            <person name="Ludwig-Muller J."/>
            <person name="Dixelius C."/>
        </authorList>
    </citation>
    <scope>NUCLEOTIDE SEQUENCE</scope>
    <source>
        <tissue evidence="8">Potato root galls</tissue>
    </source>
</reference>
<evidence type="ECO:0000256" key="1">
    <source>
        <dbReference type="ARBA" id="ARBA00000707"/>
    </source>
</evidence>
<dbReference type="GO" id="GO:0004843">
    <property type="term" value="F:cysteine-type deubiquitinase activity"/>
    <property type="evidence" value="ECO:0007669"/>
    <property type="project" value="UniProtKB-EC"/>
</dbReference>
<dbReference type="EC" id="3.4.19.12" evidence="2"/>
<comment type="catalytic activity">
    <reaction evidence="1">
        <text>Thiol-dependent hydrolysis of ester, thioester, amide, peptide and isopeptide bonds formed by the C-terminal Gly of ubiquitin (a 76-residue protein attached to proteins as an intracellular targeting signal).</text>
        <dbReference type="EC" id="3.4.19.12"/>
    </reaction>
</comment>
<dbReference type="PANTHER" id="PTHR12931:SF15">
    <property type="entry name" value="UBIQUITIN THIOESTERASE OTUBAIN-LIKE"/>
    <property type="match status" value="1"/>
</dbReference>